<evidence type="ECO:0000256" key="2">
    <source>
        <dbReference type="ARBA" id="ARBA00022475"/>
    </source>
</evidence>
<feature type="transmembrane region" description="Helical" evidence="6">
    <location>
        <begin position="326"/>
        <end position="343"/>
    </location>
</feature>
<dbReference type="SUPFAM" id="SSF56281">
    <property type="entry name" value="Metallo-hydrolase/oxidoreductase"/>
    <property type="match status" value="1"/>
</dbReference>
<protein>
    <submittedName>
        <fullName evidence="10">DNA internalization-related competence protein ComEC/Rec2</fullName>
    </submittedName>
</protein>
<dbReference type="PANTHER" id="PTHR30619">
    <property type="entry name" value="DNA INTERNALIZATION/COMPETENCE PROTEIN COMEC/REC2"/>
    <property type="match status" value="1"/>
</dbReference>
<keyword evidence="2" id="KW-1003">Cell membrane</keyword>
<feature type="transmembrane region" description="Helical" evidence="6">
    <location>
        <begin position="433"/>
        <end position="453"/>
    </location>
</feature>
<dbReference type="Pfam" id="PF00753">
    <property type="entry name" value="Lactamase_B"/>
    <property type="match status" value="1"/>
</dbReference>
<accession>A0ABV1IV82</accession>
<keyword evidence="11" id="KW-1185">Reference proteome</keyword>
<keyword evidence="4 6" id="KW-1133">Transmembrane helix</keyword>
<evidence type="ECO:0000256" key="4">
    <source>
        <dbReference type="ARBA" id="ARBA00022989"/>
    </source>
</evidence>
<dbReference type="EMBL" id="JBBNIN010000010">
    <property type="protein sequence ID" value="MEQ2711129.1"/>
    <property type="molecule type" value="Genomic_DNA"/>
</dbReference>
<proteinExistence type="predicted"/>
<dbReference type="CDD" id="cd07731">
    <property type="entry name" value="ComA-like_MBL-fold"/>
    <property type="match status" value="1"/>
</dbReference>
<dbReference type="Pfam" id="PF13567">
    <property type="entry name" value="DUF4131"/>
    <property type="match status" value="1"/>
</dbReference>
<dbReference type="Gene3D" id="3.60.15.10">
    <property type="entry name" value="Ribonuclease Z/Hydroxyacylglutathione hydrolase-like"/>
    <property type="match status" value="1"/>
</dbReference>
<name>A0ABV1IV82_9FIRM</name>
<dbReference type="Proteomes" id="UP001482154">
    <property type="component" value="Unassembled WGS sequence"/>
</dbReference>
<dbReference type="InterPro" id="IPR004477">
    <property type="entry name" value="ComEC_N"/>
</dbReference>
<evidence type="ECO:0000259" key="7">
    <source>
        <dbReference type="Pfam" id="PF00753"/>
    </source>
</evidence>
<dbReference type="NCBIfam" id="TIGR00360">
    <property type="entry name" value="ComEC_N-term"/>
    <property type="match status" value="1"/>
</dbReference>
<evidence type="ECO:0000256" key="3">
    <source>
        <dbReference type="ARBA" id="ARBA00022692"/>
    </source>
</evidence>
<keyword evidence="3 6" id="KW-0812">Transmembrane</keyword>
<dbReference type="RefSeq" id="WP_349110944.1">
    <property type="nucleotide sequence ID" value="NZ_JBBNIN010000010.1"/>
</dbReference>
<evidence type="ECO:0000313" key="10">
    <source>
        <dbReference type="EMBL" id="MEQ2711129.1"/>
    </source>
</evidence>
<feature type="transmembrane region" description="Helical" evidence="6">
    <location>
        <begin position="28"/>
        <end position="45"/>
    </location>
</feature>
<dbReference type="InterPro" id="IPR004797">
    <property type="entry name" value="Competence_ComEC/Rec2"/>
</dbReference>
<feature type="transmembrane region" description="Helical" evidence="6">
    <location>
        <begin position="253"/>
        <end position="271"/>
    </location>
</feature>
<feature type="domain" description="ComEC/Rec2-related protein" evidence="8">
    <location>
        <begin position="207"/>
        <end position="455"/>
    </location>
</feature>
<feature type="transmembrane region" description="Helical" evidence="6">
    <location>
        <begin position="465"/>
        <end position="483"/>
    </location>
</feature>
<comment type="caution">
    <text evidence="10">The sequence shown here is derived from an EMBL/GenBank/DDBJ whole genome shotgun (WGS) entry which is preliminary data.</text>
</comment>
<dbReference type="PANTHER" id="PTHR30619:SF1">
    <property type="entry name" value="RECOMBINATION PROTEIN 2"/>
    <property type="match status" value="1"/>
</dbReference>
<organism evidence="10 11">
    <name type="scientific">Anaerostipes amylophilus</name>
    <dbReference type="NCBI Taxonomy" id="2981779"/>
    <lineage>
        <taxon>Bacteria</taxon>
        <taxon>Bacillati</taxon>
        <taxon>Bacillota</taxon>
        <taxon>Clostridia</taxon>
        <taxon>Lachnospirales</taxon>
        <taxon>Lachnospiraceae</taxon>
        <taxon>Anaerostipes</taxon>
    </lineage>
</organism>
<evidence type="ECO:0000313" key="11">
    <source>
        <dbReference type="Proteomes" id="UP001482154"/>
    </source>
</evidence>
<feature type="transmembrane region" description="Helical" evidence="6">
    <location>
        <begin position="301"/>
        <end position="320"/>
    </location>
</feature>
<comment type="subcellular location">
    <subcellularLocation>
        <location evidence="1">Cell membrane</location>
        <topology evidence="1">Multi-pass membrane protein</topology>
    </subcellularLocation>
</comment>
<dbReference type="InterPro" id="IPR001279">
    <property type="entry name" value="Metallo-B-lactamas"/>
</dbReference>
<feature type="transmembrane region" description="Helical" evidence="6">
    <location>
        <begin position="381"/>
        <end position="404"/>
    </location>
</feature>
<dbReference type="Pfam" id="PF03772">
    <property type="entry name" value="Competence"/>
    <property type="match status" value="1"/>
</dbReference>
<evidence type="ECO:0000256" key="6">
    <source>
        <dbReference type="SAM" id="Phobius"/>
    </source>
</evidence>
<evidence type="ECO:0000256" key="1">
    <source>
        <dbReference type="ARBA" id="ARBA00004651"/>
    </source>
</evidence>
<evidence type="ECO:0000259" key="9">
    <source>
        <dbReference type="Pfam" id="PF13567"/>
    </source>
</evidence>
<keyword evidence="5 6" id="KW-0472">Membrane</keyword>
<feature type="transmembrane region" description="Helical" evidence="6">
    <location>
        <begin position="277"/>
        <end position="294"/>
    </location>
</feature>
<feature type="domain" description="Metallo-beta-lactamase" evidence="7">
    <location>
        <begin position="492"/>
        <end position="689"/>
    </location>
</feature>
<feature type="domain" description="DUF4131" evidence="9">
    <location>
        <begin position="29"/>
        <end position="167"/>
    </location>
</feature>
<evidence type="ECO:0000259" key="8">
    <source>
        <dbReference type="Pfam" id="PF03772"/>
    </source>
</evidence>
<gene>
    <name evidence="10" type="ORF">AAAU51_08090</name>
</gene>
<dbReference type="NCBIfam" id="TIGR00361">
    <property type="entry name" value="ComEC_Rec2"/>
    <property type="match status" value="1"/>
</dbReference>
<dbReference type="InterPro" id="IPR035681">
    <property type="entry name" value="ComA-like_MBL"/>
</dbReference>
<dbReference type="InterPro" id="IPR052159">
    <property type="entry name" value="Competence_DNA_uptake"/>
</dbReference>
<feature type="transmembrane region" description="Helical" evidence="6">
    <location>
        <begin position="52"/>
        <end position="70"/>
    </location>
</feature>
<reference evidence="10 11" key="1">
    <citation type="submission" date="2024-04" db="EMBL/GenBank/DDBJ databases">
        <title>Human intestinal bacterial collection.</title>
        <authorList>
            <person name="Pauvert C."/>
            <person name="Hitch T.C.A."/>
            <person name="Clavel T."/>
        </authorList>
    </citation>
    <scope>NUCLEOTIDE SEQUENCE [LARGE SCALE GENOMIC DNA]</scope>
    <source>
        <strain evidence="10 11">CLA-AA-H249</strain>
    </source>
</reference>
<feature type="transmembrane region" description="Helical" evidence="6">
    <location>
        <begin position="355"/>
        <end position="375"/>
    </location>
</feature>
<dbReference type="InterPro" id="IPR025405">
    <property type="entry name" value="DUF4131"/>
</dbReference>
<sequence length="729" mass="82304">MKKRPMVLIFTGVLSGMAVVWNILSMATAFYLLAGLCIMVCMICFDKGYGWIIAGMILGIIFAASAKISMNLDFSQVRYNETQDIIGKVVEVSQTKTGKQALLLKNDMLEGKILLYTSNDEEISSGDVVSFRGSLKVFDGATNPGQFSSRHYYFSRGIYYHAYSKDILIKKSTELCLDQMIARCRKYLKQQLSMQYDEGISNFLNAMMLGDKTKLNDTVKDDFKESGLIHLMAVSGLHISLAGRSIYRLFRRLCGSFMISSVIGTMSAVFYCALTGFSVSSLRALIMLLIYFLSQILGEHYDLLSSASFAGVILLLIRPYRIYDTAFLYSFTAVFVIGCYQRIKPRLKGKFQKIRESLLFCTAIQIGMFPIIIYFQYEAPLLSFLANVIAVPLASTAFTVAFVLIFLPHTIFHDIISWMIYVILWLSKRSYGMLTIGHVPFFWVILFYSLLLLCTSQRNKLQFKIRIGLVYTGIVLLIFIPKFRKKTITFLDVGQGDCFIADTNAGLIISDGGSSSEDQVAKYRILPYIKYLGYQRVKIAVISHMDVDHYSGILELLKMGRIEYLGLPEIQKDAAMEKIIEAARQNNTKVFYLSRGRTIKTKDDYLKVLHPVKNSKMEKNAASIVMQGNVLGYKLLLTGDVEKEGEEQLLGEGLSHAEILKVAHHGSKNSTSSEFLQKVLPEQTIISCGQNNRYGHPHKETIHRLKSCHTKIKRTDTNGAVIFREKRDG</sequence>
<dbReference type="InterPro" id="IPR036866">
    <property type="entry name" value="RibonucZ/Hydroxyglut_hydro"/>
</dbReference>
<evidence type="ECO:0000256" key="5">
    <source>
        <dbReference type="ARBA" id="ARBA00023136"/>
    </source>
</evidence>